<dbReference type="PANTHER" id="PTHR43685:SF2">
    <property type="entry name" value="GLYCOSYLTRANSFERASE 2-LIKE DOMAIN-CONTAINING PROTEIN"/>
    <property type="match status" value="1"/>
</dbReference>
<accession>A0A7W6BH68</accession>
<evidence type="ECO:0000313" key="3">
    <source>
        <dbReference type="Proteomes" id="UP000571950"/>
    </source>
</evidence>
<proteinExistence type="predicted"/>
<dbReference type="Pfam" id="PF00535">
    <property type="entry name" value="Glycos_transf_2"/>
    <property type="match status" value="1"/>
</dbReference>
<reference evidence="2 3" key="1">
    <citation type="submission" date="2020-08" db="EMBL/GenBank/DDBJ databases">
        <title>Genomic Encyclopedia of Type Strains, Phase IV (KMG-IV): sequencing the most valuable type-strain genomes for metagenomic binning, comparative biology and taxonomic classification.</title>
        <authorList>
            <person name="Goeker M."/>
        </authorList>
    </citation>
    <scope>NUCLEOTIDE SEQUENCE [LARGE SCALE GENOMIC DNA]</scope>
    <source>
        <strain evidence="2 3">DSM 26189</strain>
    </source>
</reference>
<dbReference type="EMBL" id="JACIDT010000002">
    <property type="protein sequence ID" value="MBB3924812.1"/>
    <property type="molecule type" value="Genomic_DNA"/>
</dbReference>
<feature type="domain" description="Glycosyltransferase 2-like" evidence="1">
    <location>
        <begin position="7"/>
        <end position="131"/>
    </location>
</feature>
<dbReference type="PANTHER" id="PTHR43685">
    <property type="entry name" value="GLYCOSYLTRANSFERASE"/>
    <property type="match status" value="1"/>
</dbReference>
<organism evidence="2 3">
    <name type="scientific">Sphingobium jiangsuense</name>
    <dbReference type="NCBI Taxonomy" id="870476"/>
    <lineage>
        <taxon>Bacteria</taxon>
        <taxon>Pseudomonadati</taxon>
        <taxon>Pseudomonadota</taxon>
        <taxon>Alphaproteobacteria</taxon>
        <taxon>Sphingomonadales</taxon>
        <taxon>Sphingomonadaceae</taxon>
        <taxon>Sphingobium</taxon>
    </lineage>
</organism>
<keyword evidence="2" id="KW-0808">Transferase</keyword>
<dbReference type="CDD" id="cd00761">
    <property type="entry name" value="Glyco_tranf_GTA_type"/>
    <property type="match status" value="1"/>
</dbReference>
<dbReference type="GO" id="GO:0016740">
    <property type="term" value="F:transferase activity"/>
    <property type="evidence" value="ECO:0007669"/>
    <property type="project" value="UniProtKB-KW"/>
</dbReference>
<name>A0A7W6BH68_9SPHN</name>
<gene>
    <name evidence="2" type="ORF">GGR43_000513</name>
</gene>
<dbReference type="InterPro" id="IPR029044">
    <property type="entry name" value="Nucleotide-diphossugar_trans"/>
</dbReference>
<dbReference type="Gene3D" id="3.90.550.10">
    <property type="entry name" value="Spore Coat Polysaccharide Biosynthesis Protein SpsA, Chain A"/>
    <property type="match status" value="1"/>
</dbReference>
<keyword evidence="3" id="KW-1185">Reference proteome</keyword>
<dbReference type="AlphaFoldDB" id="A0A7W6BH68"/>
<evidence type="ECO:0000259" key="1">
    <source>
        <dbReference type="Pfam" id="PF00535"/>
    </source>
</evidence>
<protein>
    <submittedName>
        <fullName evidence="2">Glycosyltransferase involved in cell wall biosynthesis</fullName>
    </submittedName>
</protein>
<dbReference type="SUPFAM" id="SSF53448">
    <property type="entry name" value="Nucleotide-diphospho-sugar transferases"/>
    <property type="match status" value="1"/>
</dbReference>
<dbReference type="Proteomes" id="UP000571950">
    <property type="component" value="Unassembled WGS sequence"/>
</dbReference>
<evidence type="ECO:0000313" key="2">
    <source>
        <dbReference type="EMBL" id="MBB3924812.1"/>
    </source>
</evidence>
<dbReference type="InterPro" id="IPR050834">
    <property type="entry name" value="Glycosyltransf_2"/>
</dbReference>
<dbReference type="RefSeq" id="WP_188070394.1">
    <property type="nucleotide sequence ID" value="NZ_BSPS01000043.1"/>
</dbReference>
<dbReference type="InterPro" id="IPR001173">
    <property type="entry name" value="Glyco_trans_2-like"/>
</dbReference>
<sequence>MSAPVVSIVIPYYNRRNTIDRAMRSIADQSFRAFEVVIVDDGSTEPLQAADVECRGCDVRILRQDNAGANAARNRGIMAARGKYVAMLDSDDEFLPHHLENAVAALDAAPANIAVFSPVIVDRGNDKRFIKPPRAPREGEHIADYLLRDRGFIQTSTLVLPRELALATQYGAGLPYGQDKDFAIRLYDHGVRFRMLPDPAAIWADGFDPDRVSSKAVAGRRSEWLDSVRPIITDRAYHGDRGWSIARSYRREGQGAKALWLYLNALARGCYSPRLALMIFTQIFVPERSYRRLIDFIGPLLNRA</sequence>
<comment type="caution">
    <text evidence="2">The sequence shown here is derived from an EMBL/GenBank/DDBJ whole genome shotgun (WGS) entry which is preliminary data.</text>
</comment>